<evidence type="ECO:0000313" key="1">
    <source>
        <dbReference type="EMBL" id="HGW60290.1"/>
    </source>
</evidence>
<reference evidence="1" key="1">
    <citation type="journal article" date="2020" name="mSystems">
        <title>Genome- and Community-Level Interaction Insights into Carbon Utilization and Element Cycling Functions of Hydrothermarchaeota in Hydrothermal Sediment.</title>
        <authorList>
            <person name="Zhou Z."/>
            <person name="Liu Y."/>
            <person name="Xu W."/>
            <person name="Pan J."/>
            <person name="Luo Z.H."/>
            <person name="Li M."/>
        </authorList>
    </citation>
    <scope>NUCLEOTIDE SEQUENCE [LARGE SCALE GENOMIC DNA]</scope>
    <source>
        <strain evidence="1">SpSt-794</strain>
    </source>
</reference>
<comment type="caution">
    <text evidence="1">The sequence shown here is derived from an EMBL/GenBank/DDBJ whole genome shotgun (WGS) entry which is preliminary data.</text>
</comment>
<gene>
    <name evidence="1" type="ORF">ENV82_02490</name>
</gene>
<organism evidence="1">
    <name type="scientific">Caldisericum exile</name>
    <dbReference type="NCBI Taxonomy" id="693075"/>
    <lineage>
        <taxon>Bacteria</taxon>
        <taxon>Pseudomonadati</taxon>
        <taxon>Caldisericota/Cryosericota group</taxon>
        <taxon>Caldisericota</taxon>
        <taxon>Caldisericia</taxon>
        <taxon>Caldisericales</taxon>
        <taxon>Caldisericaceae</taxon>
        <taxon>Caldisericum</taxon>
    </lineage>
</organism>
<sequence length="505" mass="59986">MKNENEIEFIIESFFDEFYYYFSSYATLRGIHRYDYKLSSYDPKSLNTFKSYLTETLTTLRPLEEKYKKEHAFELRTLYKIISNTLEFIGNGLKNNPQIIFYDALLGLICSVVTPAKQMNIKSRNFTQRINDLKELPKVVRAYVNSISKLERETILSEIDHLTHFINEYASFLLTKSDTEKKEEIKLGRTSVLESFNELRTLVKALPDRDELYIRETLRVFNLENVDFIDIKSYLSEQLSYFSERIIRKAREIKIASPYFETVKEVLSTKTSINDAFLNETLKKLKPYIPKFFAGFTNDFETKIIMKESKIIEVLENNSLNIIPTGEFERKKTLEMFLKTEENPYKISYQLFISLFGKTSINFFRQNSKGKKKYLLNPLLYEGLPIFIRRIAFEDIKSIFDRSFELLYYYYEYALTLQAYILNEFYFRNWSSVDVEKFVTEDKILIDKEMFLKNVMTGGLKSFIGMEGVYFINEIRNNRLKLNDLVLKLLQNSYYPFYLIDKAIK</sequence>
<proteinExistence type="predicted"/>
<dbReference type="EMBL" id="DTHV01000081">
    <property type="protein sequence ID" value="HGW60290.1"/>
    <property type="molecule type" value="Genomic_DNA"/>
</dbReference>
<name>A0A7C4TXE3_9BACT</name>
<dbReference type="AlphaFoldDB" id="A0A7C4TXE3"/>
<protein>
    <submittedName>
        <fullName evidence="1">Uncharacterized protein</fullName>
    </submittedName>
</protein>
<accession>A0A7C4TXE3</accession>